<dbReference type="InterPro" id="IPR042089">
    <property type="entry name" value="Peptidase_M13_dom_2"/>
</dbReference>
<dbReference type="PRINTS" id="PR00786">
    <property type="entry name" value="NEPRILYSIN"/>
</dbReference>
<evidence type="ECO:0000313" key="12">
    <source>
        <dbReference type="RefSeq" id="XP_016987356.1"/>
    </source>
</evidence>
<proteinExistence type="inferred from homology"/>
<dbReference type="RefSeq" id="XP_016987356.1">
    <property type="nucleotide sequence ID" value="XM_017131867.1"/>
</dbReference>
<evidence type="ECO:0000256" key="4">
    <source>
        <dbReference type="ARBA" id="ARBA00022670"/>
    </source>
</evidence>
<reference evidence="12" key="1">
    <citation type="submission" date="2025-08" db="UniProtKB">
        <authorList>
            <consortium name="RefSeq"/>
        </authorList>
    </citation>
    <scope>IDENTIFICATION</scope>
</reference>
<feature type="signal peptide" evidence="9">
    <location>
        <begin position="1"/>
        <end position="23"/>
    </location>
</feature>
<comment type="cofactor">
    <cofactor evidence="1">
        <name>Zn(2+)</name>
        <dbReference type="ChEBI" id="CHEBI:29105"/>
    </cofactor>
</comment>
<dbReference type="PROSITE" id="PS51885">
    <property type="entry name" value="NEPRILYSIN"/>
    <property type="match status" value="1"/>
</dbReference>
<dbReference type="Pfam" id="PF05649">
    <property type="entry name" value="Peptidase_M13_N"/>
    <property type="match status" value="1"/>
</dbReference>
<dbReference type="GO" id="GO:0046872">
    <property type="term" value="F:metal ion binding"/>
    <property type="evidence" value="ECO:0007669"/>
    <property type="project" value="UniProtKB-KW"/>
</dbReference>
<keyword evidence="9" id="KW-0732">Signal</keyword>
<name>A0A6P4FQ63_DRORH</name>
<feature type="domain" description="Peptidase M13 N-terminal" evidence="11">
    <location>
        <begin position="60"/>
        <end position="431"/>
    </location>
</feature>
<organism evidence="12">
    <name type="scientific">Drosophila rhopaloa</name>
    <name type="common">Fruit fly</name>
    <dbReference type="NCBI Taxonomy" id="1041015"/>
    <lineage>
        <taxon>Eukaryota</taxon>
        <taxon>Metazoa</taxon>
        <taxon>Ecdysozoa</taxon>
        <taxon>Arthropoda</taxon>
        <taxon>Hexapoda</taxon>
        <taxon>Insecta</taxon>
        <taxon>Pterygota</taxon>
        <taxon>Neoptera</taxon>
        <taxon>Endopterygota</taxon>
        <taxon>Diptera</taxon>
        <taxon>Brachycera</taxon>
        <taxon>Muscomorpha</taxon>
        <taxon>Ephydroidea</taxon>
        <taxon>Drosophilidae</taxon>
        <taxon>Drosophila</taxon>
        <taxon>Sophophora</taxon>
    </lineage>
</organism>
<evidence type="ECO:0000256" key="8">
    <source>
        <dbReference type="ARBA" id="ARBA00023049"/>
    </source>
</evidence>
<dbReference type="InterPro" id="IPR008753">
    <property type="entry name" value="Peptidase_M13_N"/>
</dbReference>
<keyword evidence="5" id="KW-0479">Metal-binding</keyword>
<gene>
    <name evidence="12" type="primary">LOC108050267</name>
</gene>
<feature type="domain" description="Peptidase M13 C-terminal" evidence="10">
    <location>
        <begin position="495"/>
        <end position="699"/>
    </location>
</feature>
<dbReference type="GO" id="GO:0016485">
    <property type="term" value="P:protein processing"/>
    <property type="evidence" value="ECO:0007669"/>
    <property type="project" value="TreeGrafter"/>
</dbReference>
<dbReference type="OrthoDB" id="6475849at2759"/>
<dbReference type="InterPro" id="IPR000718">
    <property type="entry name" value="Peptidase_M13"/>
</dbReference>
<dbReference type="InterPro" id="IPR024079">
    <property type="entry name" value="MetalloPept_cat_dom_sf"/>
</dbReference>
<comment type="subcellular location">
    <subcellularLocation>
        <location evidence="2">Cell membrane</location>
        <topology evidence="2">Single-pass type II membrane protein</topology>
    </subcellularLocation>
</comment>
<sequence length="702" mass="80669">MHNAMQILHICLIGHAFIALTWAKPTGESDLNQDTPYNRELLRQAKVAEIESFMNQKADPCSDFYTFACGNYERINSARSMQVVTTGVFETLTNGLNRKILKMLNTAHDTHDTPEDVQVKHFYESCLRIKELNSTYTQKLKQLIAEFGTMPVLEGSSWQEADFDWLGTTARMSFRYGIAPVLGVEVSKDLASNQRNRIYLGQQEFLLEARSMYVDNATAIYRQKYRNNIQRTLQRFLGVKLDLAKQTAKELMDFEVDLAQGLVDDSKGLGISELTELLTVREIQKRYSPTLDIERLIFVSMGERVSDEIYEYNKPYQQNLVEVIKRTPKRTIANYMFFRLVWEFVETPADNPEKQKQACVDLTKKVFAKNLDNMFYRRYNNDKSSREIENMWRQLKATFNETLHSSPALNWIERPTRNLAIAKLQAMKLEVNNYAGDNFTEEFEDLNLQSADYVENVRQTSLLAAKQMREMLHKPAKPFEAGSQLSYTPANILIENIIKVPVALLQPFYIWADVYPNAVMFGTLASLIGHELIHGFDDSGRKFDAKGNSNDWWDEQSSSNFLKRRECFTKQYGKYVYDGIQLKESTSQAENIADNGGMRLAYTAYRKWYESQLALSNGSQDLAKERLPGLRYSAKQIFFISFAQIWCNDAHPSVKALQVSTDSHMPGKFRVIGSLSNFDEFSKEFNCPAGSAMNPGEKCILY</sequence>
<dbReference type="SUPFAM" id="SSF55486">
    <property type="entry name" value="Metalloproteases ('zincins'), catalytic domain"/>
    <property type="match status" value="1"/>
</dbReference>
<protein>
    <submittedName>
        <fullName evidence="12">Neprilysin-21</fullName>
    </submittedName>
</protein>
<evidence type="ECO:0000256" key="1">
    <source>
        <dbReference type="ARBA" id="ARBA00001947"/>
    </source>
</evidence>
<dbReference type="PANTHER" id="PTHR11733:SF238">
    <property type="entry name" value="FI07649P-RELATED"/>
    <property type="match status" value="1"/>
</dbReference>
<evidence type="ECO:0000256" key="6">
    <source>
        <dbReference type="ARBA" id="ARBA00022801"/>
    </source>
</evidence>
<dbReference type="CDD" id="cd08662">
    <property type="entry name" value="M13"/>
    <property type="match status" value="1"/>
</dbReference>
<dbReference type="GeneID" id="108050267"/>
<comment type="similarity">
    <text evidence="3">Belongs to the peptidase M13 family.</text>
</comment>
<dbReference type="AlphaFoldDB" id="A0A6P4FQ63"/>
<dbReference type="GO" id="GO:0004222">
    <property type="term" value="F:metalloendopeptidase activity"/>
    <property type="evidence" value="ECO:0007669"/>
    <property type="project" value="InterPro"/>
</dbReference>
<evidence type="ECO:0000256" key="3">
    <source>
        <dbReference type="ARBA" id="ARBA00007357"/>
    </source>
</evidence>
<feature type="chain" id="PRO_5028265733" evidence="9">
    <location>
        <begin position="24"/>
        <end position="702"/>
    </location>
</feature>
<keyword evidence="6" id="KW-0378">Hydrolase</keyword>
<dbReference type="Gene3D" id="1.10.1380.10">
    <property type="entry name" value="Neutral endopeptidase , domain2"/>
    <property type="match status" value="1"/>
</dbReference>
<keyword evidence="8" id="KW-0482">Metalloprotease</keyword>
<dbReference type="RefSeq" id="XP_016987356.2">
    <property type="nucleotide sequence ID" value="XM_017131867.2"/>
</dbReference>
<keyword evidence="4" id="KW-0645">Protease</keyword>
<evidence type="ECO:0000256" key="9">
    <source>
        <dbReference type="SAM" id="SignalP"/>
    </source>
</evidence>
<dbReference type="InterPro" id="IPR018497">
    <property type="entry name" value="Peptidase_M13_C"/>
</dbReference>
<accession>A0A6P4FQ63</accession>
<evidence type="ECO:0000259" key="10">
    <source>
        <dbReference type="Pfam" id="PF01431"/>
    </source>
</evidence>
<evidence type="ECO:0000259" key="11">
    <source>
        <dbReference type="Pfam" id="PF05649"/>
    </source>
</evidence>
<dbReference type="Gene3D" id="3.40.390.10">
    <property type="entry name" value="Collagenase (Catalytic Domain)"/>
    <property type="match status" value="1"/>
</dbReference>
<evidence type="ECO:0000256" key="7">
    <source>
        <dbReference type="ARBA" id="ARBA00022833"/>
    </source>
</evidence>
<dbReference type="Pfam" id="PF01431">
    <property type="entry name" value="Peptidase_M13"/>
    <property type="match status" value="1"/>
</dbReference>
<keyword evidence="7" id="KW-0862">Zinc</keyword>
<dbReference type="PANTHER" id="PTHR11733">
    <property type="entry name" value="ZINC METALLOPROTEASE FAMILY M13 NEPRILYSIN-RELATED"/>
    <property type="match status" value="1"/>
</dbReference>
<evidence type="ECO:0000256" key="5">
    <source>
        <dbReference type="ARBA" id="ARBA00022723"/>
    </source>
</evidence>
<evidence type="ECO:0000256" key="2">
    <source>
        <dbReference type="ARBA" id="ARBA00004401"/>
    </source>
</evidence>
<dbReference type="GO" id="GO:0005886">
    <property type="term" value="C:plasma membrane"/>
    <property type="evidence" value="ECO:0007669"/>
    <property type="project" value="UniProtKB-SubCell"/>
</dbReference>